<dbReference type="Proteomes" id="UP001549146">
    <property type="component" value="Unassembled WGS sequence"/>
</dbReference>
<dbReference type="EMBL" id="JBEPMO010000001">
    <property type="protein sequence ID" value="MET3730476.1"/>
    <property type="molecule type" value="Genomic_DNA"/>
</dbReference>
<evidence type="ECO:0000313" key="2">
    <source>
        <dbReference type="Proteomes" id="UP001549146"/>
    </source>
</evidence>
<proteinExistence type="predicted"/>
<dbReference type="SUPFAM" id="SSF53955">
    <property type="entry name" value="Lysozyme-like"/>
    <property type="match status" value="1"/>
</dbReference>
<reference evidence="1 2" key="1">
    <citation type="submission" date="2024-06" db="EMBL/GenBank/DDBJ databases">
        <title>Genomic Encyclopedia of Type Strains, Phase IV (KMG-IV): sequencing the most valuable type-strain genomes for metagenomic binning, comparative biology and taxonomic classification.</title>
        <authorList>
            <person name="Goeker M."/>
        </authorList>
    </citation>
    <scope>NUCLEOTIDE SEQUENCE [LARGE SCALE GENOMIC DNA]</scope>
    <source>
        <strain evidence="1 2">DSM 29388</strain>
    </source>
</reference>
<accession>A0ABV2LPH5</accession>
<protein>
    <submittedName>
        <fullName evidence="1">Chitinase</fullName>
    </submittedName>
</protein>
<organism evidence="1 2">
    <name type="scientific">Moheibacter stercoris</name>
    <dbReference type="NCBI Taxonomy" id="1628251"/>
    <lineage>
        <taxon>Bacteria</taxon>
        <taxon>Pseudomonadati</taxon>
        <taxon>Bacteroidota</taxon>
        <taxon>Flavobacteriia</taxon>
        <taxon>Flavobacteriales</taxon>
        <taxon>Weeksellaceae</taxon>
        <taxon>Moheibacter</taxon>
    </lineage>
</organism>
<name>A0ABV2LPH5_9FLAO</name>
<comment type="caution">
    <text evidence="1">The sequence shown here is derived from an EMBL/GenBank/DDBJ whole genome shotgun (WGS) entry which is preliminary data.</text>
</comment>
<dbReference type="Gene3D" id="1.10.530.10">
    <property type="match status" value="1"/>
</dbReference>
<evidence type="ECO:0000313" key="1">
    <source>
        <dbReference type="EMBL" id="MET3730476.1"/>
    </source>
</evidence>
<sequence length="669" mass="75976">MYFAAEFKDGAIQFADISRKKRGGKDTIYPSQTVHYKQLEKAKFTYIDNKKDITSVRFLKSNGKDAYEVIKYGDPIKVKVQTRNLEGTKLKLTILRNKFGNGLDKFPQNTQVTVKDEKAEWTINTTTLKNQIKKEDWTKVAFWQVELEESDGDKVKYPKENARLKNGEIDWTKLMTYQSLKLSDNAVISELAKTNAPLVVGVPLEVKQHTHTDGKCPRCEENITLDQIKKICVDAKGNCLIKDDTMIKAALPILNEFRKKVGINTCVTKAHFLAQISQESKFFELQERFKYTNSERMRGLFKSYFKEFGSIENQQKEAKRLSDLSLNKDNWPEVANAIYGPSHPIGKTSGHSSTDGWRYSGKGFKQITWKDNYDKLQTYVKNNFGIDVNWLGDNNPYKLKTNPKDAIISALAYWGKNNLSSLATKVSDEAVKQVTKKINDKLEGLEERMRYFKKAVEVLQVNSCSPGKSSTYDEKGTVVVISGTAFKYGDVKDGKNKQWVVYKLKVYKNLTLNTYKKDKNNNKLPSPDYEEFFARDAANSSTRSQKRYGSSNECPPGEYYLNKGSRAQKYHIYIADKEGVGESSINGIDGWRGGIAIHGGWPSGAEGCITSHTSNYGNRKKNQPINTIVQTLINNMPDFDNNSDEKPVRLIVEERNISKVSGNWLGVIE</sequence>
<gene>
    <name evidence="1" type="ORF">ABID46_000028</name>
</gene>
<dbReference type="InterPro" id="IPR023346">
    <property type="entry name" value="Lysozyme-like_dom_sf"/>
</dbReference>
<keyword evidence="2" id="KW-1185">Reference proteome</keyword>
<dbReference type="RefSeq" id="WP_354505391.1">
    <property type="nucleotide sequence ID" value="NZ_JBEPMO010000001.1"/>
</dbReference>